<keyword evidence="4" id="KW-1185">Reference proteome</keyword>
<dbReference type="PROSITE" id="PS51371">
    <property type="entry name" value="CBS"/>
    <property type="match status" value="1"/>
</dbReference>
<dbReference type="EMBL" id="JAWXVI010000003">
    <property type="protein sequence ID" value="MDX6189006.1"/>
    <property type="molecule type" value="Genomic_DNA"/>
</dbReference>
<dbReference type="RefSeq" id="WP_047773171.1">
    <property type="nucleotide sequence ID" value="NZ_CP087134.1"/>
</dbReference>
<evidence type="ECO:0000313" key="4">
    <source>
        <dbReference type="Proteomes" id="UP001273350"/>
    </source>
</evidence>
<protein>
    <submittedName>
        <fullName evidence="3">CBS domain-containing protein</fullName>
    </submittedName>
</protein>
<dbReference type="InterPro" id="IPR046342">
    <property type="entry name" value="CBS_dom_sf"/>
</dbReference>
<evidence type="ECO:0000256" key="1">
    <source>
        <dbReference type="PROSITE-ProRule" id="PRU00703"/>
    </source>
</evidence>
<accession>A0ABU4R8U2</accession>
<dbReference type="Proteomes" id="UP001273350">
    <property type="component" value="Unassembled WGS sequence"/>
</dbReference>
<dbReference type="Pfam" id="PF00571">
    <property type="entry name" value="CBS"/>
    <property type="match status" value="2"/>
</dbReference>
<evidence type="ECO:0000259" key="2">
    <source>
        <dbReference type="PROSITE" id="PS51371"/>
    </source>
</evidence>
<reference evidence="3 4" key="1">
    <citation type="submission" date="2023-11" db="EMBL/GenBank/DDBJ databases">
        <title>Unpublished Manusciprt.</title>
        <authorList>
            <person name="Saticioglu I.B."/>
            <person name="Ay H."/>
            <person name="Ajmi N."/>
            <person name="Altun S."/>
            <person name="Duman M."/>
        </authorList>
    </citation>
    <scope>NUCLEOTIDE SEQUENCE [LARGE SCALE GENOMIC DNA]</scope>
    <source>
        <strain evidence="3 4">Fl-318</strain>
    </source>
</reference>
<organism evidence="3 4">
    <name type="scientific">Flavobacterium cupriresistens</name>
    <dbReference type="NCBI Taxonomy" id="2893885"/>
    <lineage>
        <taxon>Bacteria</taxon>
        <taxon>Pseudomonadati</taxon>
        <taxon>Bacteroidota</taxon>
        <taxon>Flavobacteriia</taxon>
        <taxon>Flavobacteriales</taxon>
        <taxon>Flavobacteriaceae</taxon>
        <taxon>Flavobacterium</taxon>
    </lineage>
</organism>
<name>A0ABU4R8U2_9FLAO</name>
<evidence type="ECO:0000313" key="3">
    <source>
        <dbReference type="EMBL" id="MDX6189006.1"/>
    </source>
</evidence>
<keyword evidence="1" id="KW-0129">CBS domain</keyword>
<sequence>MTEITNYITNDFRAIDSQETIASVQDFFADLSFSHFPVLENGIYIGSISSDDVETFDTDKKTIDYKYTFERFFARKSMIWLDLLEVFAKNHTNTVPVLDENNTYIGYYEMEDIMKFFKETPFLKEQGGIIIVQKGLIDYSMSQITQIVESNNGKILGCFISEADLENVQITIKIGLGAMNEIIQTFRRYNYEIISEHQEDTYINSLKERSDYLDKYLNI</sequence>
<comment type="caution">
    <text evidence="3">The sequence shown here is derived from an EMBL/GenBank/DDBJ whole genome shotgun (WGS) entry which is preliminary data.</text>
</comment>
<dbReference type="InterPro" id="IPR000644">
    <property type="entry name" value="CBS_dom"/>
</dbReference>
<proteinExistence type="predicted"/>
<dbReference type="Gene3D" id="3.10.580.10">
    <property type="entry name" value="CBS-domain"/>
    <property type="match status" value="1"/>
</dbReference>
<feature type="domain" description="CBS" evidence="2">
    <location>
        <begin position="67"/>
        <end position="125"/>
    </location>
</feature>
<dbReference type="SUPFAM" id="SSF54631">
    <property type="entry name" value="CBS-domain pair"/>
    <property type="match status" value="1"/>
</dbReference>
<gene>
    <name evidence="3" type="ORF">SGQ83_06590</name>
</gene>